<dbReference type="InterPro" id="IPR043502">
    <property type="entry name" value="DNA/RNA_pol_sf"/>
</dbReference>
<sequence>LKGSTNHLTQPNHVVFLGHVVSRHGLQPDPQNTDKVRTWPTPKTQTEVRAFVGLCSCYSLFAMGFSWRAAPLHLLTCKDIPFQWTTECDEAFEYLKGVLSSAPIVTMPDFYVPFKVYTDAFMDAVGAVVAQDREGLERVVVYASQTLAPTEKCLSTFDRDMGTGKANLLLALNVKDIQQWCEHCIPCLTRRAPAPKHRAPMGGSQATLQFKDFISYG</sequence>
<dbReference type="Pfam" id="PF17919">
    <property type="entry name" value="RT_RNaseH_2"/>
    <property type="match status" value="1"/>
</dbReference>
<feature type="domain" description="Reverse transcriptase/retrotransposon-derived protein RNase H-like" evidence="2">
    <location>
        <begin position="84"/>
        <end position="160"/>
    </location>
</feature>
<dbReference type="GO" id="GO:0003824">
    <property type="term" value="F:catalytic activity"/>
    <property type="evidence" value="ECO:0007669"/>
    <property type="project" value="UniProtKB-KW"/>
</dbReference>
<protein>
    <recommendedName>
        <fullName evidence="2">Reverse transcriptase/retrotransposon-derived protein RNase H-like domain-containing protein</fullName>
    </recommendedName>
</protein>
<dbReference type="SUPFAM" id="SSF56672">
    <property type="entry name" value="DNA/RNA polymerases"/>
    <property type="match status" value="1"/>
</dbReference>
<dbReference type="InterPro" id="IPR041577">
    <property type="entry name" value="RT_RNaseH_2"/>
</dbReference>
<dbReference type="InterPro" id="IPR043128">
    <property type="entry name" value="Rev_trsase/Diguanyl_cyclase"/>
</dbReference>
<dbReference type="PANTHER" id="PTHR37984:SF5">
    <property type="entry name" value="PROTEIN NYNRIN-LIKE"/>
    <property type="match status" value="1"/>
</dbReference>
<keyword evidence="1" id="KW-0511">Multifunctional enzyme</keyword>
<evidence type="ECO:0000313" key="3">
    <source>
        <dbReference type="Ensembl" id="ENSGMOP00000041610.1"/>
    </source>
</evidence>
<dbReference type="Ensembl" id="ENSGMOT00000069416.1">
    <property type="protein sequence ID" value="ENSGMOP00000041610.1"/>
    <property type="gene ID" value="ENSGMOG00000032920.1"/>
</dbReference>
<organism evidence="3 4">
    <name type="scientific">Gadus morhua</name>
    <name type="common">Atlantic cod</name>
    <dbReference type="NCBI Taxonomy" id="8049"/>
    <lineage>
        <taxon>Eukaryota</taxon>
        <taxon>Metazoa</taxon>
        <taxon>Chordata</taxon>
        <taxon>Craniata</taxon>
        <taxon>Vertebrata</taxon>
        <taxon>Euteleostomi</taxon>
        <taxon>Actinopterygii</taxon>
        <taxon>Neopterygii</taxon>
        <taxon>Teleostei</taxon>
        <taxon>Neoteleostei</taxon>
        <taxon>Acanthomorphata</taxon>
        <taxon>Zeiogadaria</taxon>
        <taxon>Gadariae</taxon>
        <taxon>Gadiformes</taxon>
        <taxon>Gadoidei</taxon>
        <taxon>Gadidae</taxon>
        <taxon>Gadus</taxon>
    </lineage>
</organism>
<accession>A0A8C5B6F0</accession>
<dbReference type="PANTHER" id="PTHR37984">
    <property type="entry name" value="PROTEIN CBG26694"/>
    <property type="match status" value="1"/>
</dbReference>
<proteinExistence type="predicted"/>
<name>A0A8C5B6F0_GADMO</name>
<dbReference type="OMA" id="PISTHWI"/>
<evidence type="ECO:0000259" key="2">
    <source>
        <dbReference type="Pfam" id="PF17919"/>
    </source>
</evidence>
<dbReference type="FunFam" id="3.30.70.270:FF:000020">
    <property type="entry name" value="Transposon Tf2-6 polyprotein-like Protein"/>
    <property type="match status" value="1"/>
</dbReference>
<evidence type="ECO:0000313" key="4">
    <source>
        <dbReference type="Proteomes" id="UP000694546"/>
    </source>
</evidence>
<keyword evidence="4" id="KW-1185">Reference proteome</keyword>
<evidence type="ECO:0000256" key="1">
    <source>
        <dbReference type="ARBA" id="ARBA00023268"/>
    </source>
</evidence>
<dbReference type="Gene3D" id="3.30.70.270">
    <property type="match status" value="1"/>
</dbReference>
<dbReference type="InterPro" id="IPR050951">
    <property type="entry name" value="Retrovirus_Pol_polyprotein"/>
</dbReference>
<reference evidence="3" key="2">
    <citation type="submission" date="2025-09" db="UniProtKB">
        <authorList>
            <consortium name="Ensembl"/>
        </authorList>
    </citation>
    <scope>IDENTIFICATION</scope>
</reference>
<dbReference type="AlphaFoldDB" id="A0A8C5B6F0"/>
<dbReference type="Proteomes" id="UP000694546">
    <property type="component" value="Chromosome 8"/>
</dbReference>
<dbReference type="GeneTree" id="ENSGT01100000263500"/>
<reference evidence="3" key="1">
    <citation type="submission" date="2025-08" db="UniProtKB">
        <authorList>
            <consortium name="Ensembl"/>
        </authorList>
    </citation>
    <scope>IDENTIFICATION</scope>
</reference>